<dbReference type="InterPro" id="IPR050579">
    <property type="entry name" value="PMP-22/EMP/MP20-like"/>
</dbReference>
<evidence type="ECO:0000313" key="6">
    <source>
        <dbReference type="EMBL" id="KAK7091672.1"/>
    </source>
</evidence>
<comment type="caution">
    <text evidence="6">The sequence shown here is derived from an EMBL/GenBank/DDBJ whole genome shotgun (WGS) entry which is preliminary data.</text>
</comment>
<dbReference type="Proteomes" id="UP001374579">
    <property type="component" value="Unassembled WGS sequence"/>
</dbReference>
<keyword evidence="3 5" id="KW-1133">Transmembrane helix</keyword>
<accession>A0AAN9ARA4</accession>
<evidence type="ECO:0000256" key="3">
    <source>
        <dbReference type="ARBA" id="ARBA00022989"/>
    </source>
</evidence>
<feature type="transmembrane region" description="Helical" evidence="5">
    <location>
        <begin position="100"/>
        <end position="124"/>
    </location>
</feature>
<dbReference type="Pfam" id="PF00822">
    <property type="entry name" value="PMP22_Claudin"/>
    <property type="match status" value="1"/>
</dbReference>
<evidence type="ECO:0000256" key="2">
    <source>
        <dbReference type="ARBA" id="ARBA00022692"/>
    </source>
</evidence>
<sequence>MEFKTPSAVFIVAMACTGLAFILQIVGLATPGWLVSDVVGTGLWKVCREGVCVDIGTILPIIPDWFIAVRALGIVSVCCLAGCLLVSVASCVFEHSYFPLICAGLAVAGGLCSLAEFATFAAKYADVVKGKGGPDFGYSFALTIVAWLLAMMACPVFIFAKLRKQSAN</sequence>
<reference evidence="6 7" key="1">
    <citation type="submission" date="2024-02" db="EMBL/GenBank/DDBJ databases">
        <title>Chromosome-scale genome assembly of the rough periwinkle Littorina saxatilis.</title>
        <authorList>
            <person name="De Jode A."/>
            <person name="Faria R."/>
            <person name="Formenti G."/>
            <person name="Sims Y."/>
            <person name="Smith T.P."/>
            <person name="Tracey A."/>
            <person name="Wood J.M.D."/>
            <person name="Zagrodzka Z.B."/>
            <person name="Johannesson K."/>
            <person name="Butlin R.K."/>
            <person name="Leder E.H."/>
        </authorList>
    </citation>
    <scope>NUCLEOTIDE SEQUENCE [LARGE SCALE GENOMIC DNA]</scope>
    <source>
        <strain evidence="6">Snail1</strain>
        <tissue evidence="6">Muscle</tissue>
    </source>
</reference>
<gene>
    <name evidence="6" type="ORF">V1264_009326</name>
</gene>
<keyword evidence="4 5" id="KW-0472">Membrane</keyword>
<name>A0AAN9ARA4_9CAEN</name>
<dbReference type="PANTHER" id="PTHR10671">
    <property type="entry name" value="EPITHELIAL MEMBRANE PROTEIN-RELATED"/>
    <property type="match status" value="1"/>
</dbReference>
<feature type="transmembrane region" description="Helical" evidence="5">
    <location>
        <begin position="136"/>
        <end position="160"/>
    </location>
</feature>
<feature type="transmembrane region" description="Helical" evidence="5">
    <location>
        <begin position="67"/>
        <end position="93"/>
    </location>
</feature>
<dbReference type="PANTHER" id="PTHR10671:SF108">
    <property type="entry name" value="CLAUDIN FAMILY PROTEIN-RELATED"/>
    <property type="match status" value="1"/>
</dbReference>
<comment type="subcellular location">
    <subcellularLocation>
        <location evidence="1">Membrane</location>
        <topology evidence="1">Multi-pass membrane protein</topology>
    </subcellularLocation>
</comment>
<dbReference type="InterPro" id="IPR004031">
    <property type="entry name" value="PMP22/EMP/MP20/Claudin"/>
</dbReference>
<dbReference type="AlphaFoldDB" id="A0AAN9ARA4"/>
<keyword evidence="7" id="KW-1185">Reference proteome</keyword>
<dbReference type="Gene3D" id="1.20.140.150">
    <property type="match status" value="1"/>
</dbReference>
<organism evidence="6 7">
    <name type="scientific">Littorina saxatilis</name>
    <dbReference type="NCBI Taxonomy" id="31220"/>
    <lineage>
        <taxon>Eukaryota</taxon>
        <taxon>Metazoa</taxon>
        <taxon>Spiralia</taxon>
        <taxon>Lophotrochozoa</taxon>
        <taxon>Mollusca</taxon>
        <taxon>Gastropoda</taxon>
        <taxon>Caenogastropoda</taxon>
        <taxon>Littorinimorpha</taxon>
        <taxon>Littorinoidea</taxon>
        <taxon>Littorinidae</taxon>
        <taxon>Littorina</taxon>
    </lineage>
</organism>
<proteinExistence type="predicted"/>
<dbReference type="PROSITE" id="PS51257">
    <property type="entry name" value="PROKAR_LIPOPROTEIN"/>
    <property type="match status" value="1"/>
</dbReference>
<evidence type="ECO:0000256" key="5">
    <source>
        <dbReference type="SAM" id="Phobius"/>
    </source>
</evidence>
<keyword evidence="2 5" id="KW-0812">Transmembrane</keyword>
<evidence type="ECO:0000256" key="1">
    <source>
        <dbReference type="ARBA" id="ARBA00004141"/>
    </source>
</evidence>
<evidence type="ECO:0000313" key="7">
    <source>
        <dbReference type="Proteomes" id="UP001374579"/>
    </source>
</evidence>
<dbReference type="GO" id="GO:0005886">
    <property type="term" value="C:plasma membrane"/>
    <property type="evidence" value="ECO:0007669"/>
    <property type="project" value="TreeGrafter"/>
</dbReference>
<protein>
    <submittedName>
        <fullName evidence="6">Uncharacterized protein</fullName>
    </submittedName>
</protein>
<feature type="transmembrane region" description="Helical" evidence="5">
    <location>
        <begin position="7"/>
        <end position="29"/>
    </location>
</feature>
<evidence type="ECO:0000256" key="4">
    <source>
        <dbReference type="ARBA" id="ARBA00023136"/>
    </source>
</evidence>
<dbReference type="EMBL" id="JBAMIC010000022">
    <property type="protein sequence ID" value="KAK7091672.1"/>
    <property type="molecule type" value="Genomic_DNA"/>
</dbReference>